<keyword evidence="3 6" id="KW-1133">Transmembrane helix</keyword>
<dbReference type="NCBIfam" id="TIGR01352">
    <property type="entry name" value="tonB_Cterm"/>
    <property type="match status" value="1"/>
</dbReference>
<evidence type="ECO:0000313" key="9">
    <source>
        <dbReference type="Proteomes" id="UP000051494"/>
    </source>
</evidence>
<evidence type="ECO:0000313" key="7">
    <source>
        <dbReference type="EMBL" id="KRG19118.1"/>
    </source>
</evidence>
<dbReference type="Proteomes" id="UP000051494">
    <property type="component" value="Unassembled WGS sequence"/>
</dbReference>
<dbReference type="NCBIfam" id="TIGR02794">
    <property type="entry name" value="tolA_full"/>
    <property type="match status" value="1"/>
</dbReference>
<keyword evidence="2 6" id="KW-0812">Transmembrane</keyword>
<reference evidence="8" key="2">
    <citation type="journal article" date="2016" name="Genome Announc.">
        <title>Draft Genome Sequences of Two Novel Amoeba-Resistant Intranuclear Bacteria, 'Candidatus Berkiella cookevillensis' and 'Candidatus Berkiella aquae'.</title>
        <authorList>
            <person name="Mehari Y.T."/>
            <person name="Arivett B.A."/>
            <person name="Farone A.L."/>
            <person name="Gunderson J.H."/>
            <person name="Farone M.B."/>
        </authorList>
    </citation>
    <scope>NUCLEOTIDE SEQUENCE</scope>
    <source>
        <strain evidence="8">CC99</strain>
    </source>
</reference>
<dbReference type="GO" id="GO:0019534">
    <property type="term" value="F:toxin transmembrane transporter activity"/>
    <property type="evidence" value="ECO:0007669"/>
    <property type="project" value="InterPro"/>
</dbReference>
<sequence length="312" mass="35483">MSRKNKEILSVNTTSNKMYFGLAVLLHIVLGVLLFSKFDKTINIEPMAMAPAPAKPIIDAVAINESEIASEVSRLENIEKQKRQKEKEHQQALQKQKDEAVRLRKQEEARIAKLKEEQTKLKLAEEKQKKERIEKEKMAEKEAKEKLEKEKVALEKIKQEKEALLKEKQKIEEAKKQAEAEALAKQKKAEAEALAKAKAQKAEEERLANLRNSQAILDKTMRHAALIGNKVMQNWRQPVGVEIQGFKCKLSVRLSSTGDVLEARVVESSGNLEFDRSSELAVRKASPLPLPEDRDVLESFMKFTFTFNPETA</sequence>
<dbReference type="EMBL" id="LKHV02000001">
    <property type="protein sequence ID" value="MCS5709467.1"/>
    <property type="molecule type" value="Genomic_DNA"/>
</dbReference>
<evidence type="ECO:0000256" key="3">
    <source>
        <dbReference type="ARBA" id="ARBA00022989"/>
    </source>
</evidence>
<protein>
    <submittedName>
        <fullName evidence="7">Cell envelope integrity inner membrane protein TolA</fullName>
    </submittedName>
    <submittedName>
        <fullName evidence="8">Cell envelope integrity protein TolA</fullName>
    </submittedName>
</protein>
<dbReference type="InterPro" id="IPR006260">
    <property type="entry name" value="TonB/TolA_C"/>
</dbReference>
<feature type="region of interest" description="Disordered" evidence="5">
    <location>
        <begin position="80"/>
        <end position="100"/>
    </location>
</feature>
<evidence type="ECO:0000256" key="5">
    <source>
        <dbReference type="SAM" id="MobiDB-lite"/>
    </source>
</evidence>
<dbReference type="Gene3D" id="3.30.1150.10">
    <property type="match status" value="1"/>
</dbReference>
<evidence type="ECO:0000256" key="2">
    <source>
        <dbReference type="ARBA" id="ARBA00022692"/>
    </source>
</evidence>
<dbReference type="InterPro" id="IPR014161">
    <property type="entry name" value="Tol-Pal_TolA"/>
</dbReference>
<evidence type="ECO:0000256" key="1">
    <source>
        <dbReference type="ARBA" id="ARBA00004167"/>
    </source>
</evidence>
<accession>A0A0Q9YQV0</accession>
<evidence type="ECO:0000256" key="4">
    <source>
        <dbReference type="ARBA" id="ARBA00023136"/>
    </source>
</evidence>
<dbReference type="OrthoDB" id="9779830at2"/>
<reference evidence="7" key="1">
    <citation type="submission" date="2015-09" db="EMBL/GenBank/DDBJ databases">
        <title>Draft Genome Sequences of Two Novel Amoeba-resistant Intranuclear Bacteria, Candidatus Berkiella cookevillensis and Candidatus Berkiella aquae.</title>
        <authorList>
            <person name="Mehari Y.T."/>
            <person name="Arivett B.A."/>
            <person name="Farone A.L."/>
            <person name="Gunderson J.H."/>
            <person name="Farone M.B."/>
        </authorList>
    </citation>
    <scope>NUCLEOTIDE SEQUENCE [LARGE SCALE GENOMIC DNA]</scope>
    <source>
        <strain evidence="7">CC99</strain>
    </source>
</reference>
<dbReference type="RefSeq" id="WP_057624225.1">
    <property type="nucleotide sequence ID" value="NZ_LKHV02000001.1"/>
</dbReference>
<comment type="caution">
    <text evidence="7">The sequence shown here is derived from an EMBL/GenBank/DDBJ whole genome shotgun (WGS) entry which is preliminary data.</text>
</comment>
<evidence type="ECO:0000313" key="8">
    <source>
        <dbReference type="EMBL" id="MCS5709467.1"/>
    </source>
</evidence>
<proteinExistence type="predicted"/>
<dbReference type="GO" id="GO:0016020">
    <property type="term" value="C:membrane"/>
    <property type="evidence" value="ECO:0007669"/>
    <property type="project" value="UniProtKB-SubCell"/>
</dbReference>
<feature type="transmembrane region" description="Helical" evidence="6">
    <location>
        <begin position="20"/>
        <end position="38"/>
    </location>
</feature>
<dbReference type="AlphaFoldDB" id="A0A0Q9YQV0"/>
<dbReference type="GO" id="GO:0043213">
    <property type="term" value="P:bacteriocin transport"/>
    <property type="evidence" value="ECO:0007669"/>
    <property type="project" value="InterPro"/>
</dbReference>
<dbReference type="EMBL" id="LKHV01000004">
    <property type="protein sequence ID" value="KRG19118.1"/>
    <property type="molecule type" value="Genomic_DNA"/>
</dbReference>
<dbReference type="Pfam" id="PF13103">
    <property type="entry name" value="TonB_2"/>
    <property type="match status" value="1"/>
</dbReference>
<keyword evidence="4 6" id="KW-0472">Membrane</keyword>
<gene>
    <name evidence="8" type="primary">tolA</name>
    <name evidence="7" type="ORF">CC99x_01117</name>
    <name evidence="8" type="ORF">CC99x_011230</name>
</gene>
<dbReference type="SUPFAM" id="SSF74653">
    <property type="entry name" value="TolA/TonB C-terminal domain"/>
    <property type="match status" value="1"/>
</dbReference>
<comment type="subcellular location">
    <subcellularLocation>
        <location evidence="1">Membrane</location>
        <topology evidence="1">Single-pass membrane protein</topology>
    </subcellularLocation>
</comment>
<dbReference type="STRING" id="437022.CC99x_01117"/>
<organism evidence="7">
    <name type="scientific">Candidatus Berkiella cookevillensis</name>
    <dbReference type="NCBI Taxonomy" id="437022"/>
    <lineage>
        <taxon>Bacteria</taxon>
        <taxon>Pseudomonadati</taxon>
        <taxon>Pseudomonadota</taxon>
        <taxon>Gammaproteobacteria</taxon>
        <taxon>Candidatus Berkiellales</taxon>
        <taxon>Candidatus Berkiellaceae</taxon>
        <taxon>Candidatus Berkiella</taxon>
    </lineage>
</organism>
<name>A0A0Q9YQV0_9GAMM</name>
<evidence type="ECO:0000256" key="6">
    <source>
        <dbReference type="SAM" id="Phobius"/>
    </source>
</evidence>
<keyword evidence="9" id="KW-1185">Reference proteome</keyword>
<reference evidence="8" key="3">
    <citation type="submission" date="2021-06" db="EMBL/GenBank/DDBJ databases">
        <title>Genomic Description and Analysis of Intracellular Bacteria, Candidatus Berkiella cookevillensis and Candidatus Berkiella aquae.</title>
        <authorList>
            <person name="Kidane D.T."/>
            <person name="Mehari Y.T."/>
            <person name="Rice F.C."/>
            <person name="Arivett B.A."/>
            <person name="Farone A.L."/>
            <person name="Berk S.G."/>
            <person name="Farone M.B."/>
        </authorList>
    </citation>
    <scope>NUCLEOTIDE SEQUENCE</scope>
    <source>
        <strain evidence="8">CC99</strain>
    </source>
</reference>